<proteinExistence type="predicted"/>
<evidence type="ECO:0000313" key="2">
    <source>
        <dbReference type="Proteomes" id="UP001057402"/>
    </source>
</evidence>
<accession>A0ACB9N1V6</accession>
<evidence type="ECO:0000313" key="1">
    <source>
        <dbReference type="EMBL" id="KAI4330449.1"/>
    </source>
</evidence>
<reference evidence="2" key="1">
    <citation type="journal article" date="2023" name="Front. Plant Sci.">
        <title>Chromosomal-level genome assembly of Melastoma candidum provides insights into trichome evolution.</title>
        <authorList>
            <person name="Zhong Y."/>
            <person name="Wu W."/>
            <person name="Sun C."/>
            <person name="Zou P."/>
            <person name="Liu Y."/>
            <person name="Dai S."/>
            <person name="Zhou R."/>
        </authorList>
    </citation>
    <scope>NUCLEOTIDE SEQUENCE [LARGE SCALE GENOMIC DNA]</scope>
</reference>
<organism evidence="1 2">
    <name type="scientific">Melastoma candidum</name>
    <dbReference type="NCBI Taxonomy" id="119954"/>
    <lineage>
        <taxon>Eukaryota</taxon>
        <taxon>Viridiplantae</taxon>
        <taxon>Streptophyta</taxon>
        <taxon>Embryophyta</taxon>
        <taxon>Tracheophyta</taxon>
        <taxon>Spermatophyta</taxon>
        <taxon>Magnoliopsida</taxon>
        <taxon>eudicotyledons</taxon>
        <taxon>Gunneridae</taxon>
        <taxon>Pentapetalae</taxon>
        <taxon>rosids</taxon>
        <taxon>malvids</taxon>
        <taxon>Myrtales</taxon>
        <taxon>Melastomataceae</taxon>
        <taxon>Melastomatoideae</taxon>
        <taxon>Melastomateae</taxon>
        <taxon>Melastoma</taxon>
    </lineage>
</organism>
<name>A0ACB9N1V6_9MYRT</name>
<dbReference type="Proteomes" id="UP001057402">
    <property type="component" value="Chromosome 8"/>
</dbReference>
<comment type="caution">
    <text evidence="1">The sequence shown here is derived from an EMBL/GenBank/DDBJ whole genome shotgun (WGS) entry which is preliminary data.</text>
</comment>
<sequence length="102" mass="11460">MDLFPQGVGYGSDKGDVPNSLLDADNTSDGPRKAMAAPMTIFYAGQVLVFNYFPADKVKEVMLLAGRSILLRFLPITRVQHTHLDMCLEREFIMLTIYILHV</sequence>
<keyword evidence="2" id="KW-1185">Reference proteome</keyword>
<gene>
    <name evidence="1" type="ORF">MLD38_028739</name>
</gene>
<protein>
    <submittedName>
        <fullName evidence="1">Uncharacterized protein</fullName>
    </submittedName>
</protein>
<dbReference type="EMBL" id="CM042887">
    <property type="protein sequence ID" value="KAI4330449.1"/>
    <property type="molecule type" value="Genomic_DNA"/>
</dbReference>